<reference evidence="4 5" key="1">
    <citation type="submission" date="2024-12" db="EMBL/GenBank/DDBJ databases">
        <title>The unique morphological basis and parallel evolutionary history of personate flowers in Penstemon.</title>
        <authorList>
            <person name="Depatie T.H."/>
            <person name="Wessinger C.A."/>
        </authorList>
    </citation>
    <scope>NUCLEOTIDE SEQUENCE [LARGE SCALE GENOMIC DNA]</scope>
    <source>
        <strain evidence="4">WTNN_2</strain>
        <tissue evidence="4">Leaf</tissue>
    </source>
</reference>
<evidence type="ECO:0000256" key="1">
    <source>
        <dbReference type="ARBA" id="ARBA00022670"/>
    </source>
</evidence>
<keyword evidence="2" id="KW-0378">Hydrolase</keyword>
<dbReference type="GO" id="GO:0008233">
    <property type="term" value="F:peptidase activity"/>
    <property type="evidence" value="ECO:0007669"/>
    <property type="project" value="UniProtKB-KW"/>
</dbReference>
<feature type="signal peptide" evidence="3">
    <location>
        <begin position="1"/>
        <end position="24"/>
    </location>
</feature>
<keyword evidence="5" id="KW-1185">Reference proteome</keyword>
<evidence type="ECO:0000256" key="2">
    <source>
        <dbReference type="ARBA" id="ARBA00022801"/>
    </source>
</evidence>
<dbReference type="SUPFAM" id="SSF50630">
    <property type="entry name" value="Acid proteases"/>
    <property type="match status" value="2"/>
</dbReference>
<dbReference type="InterPro" id="IPR021109">
    <property type="entry name" value="Peptidase_aspartic_dom_sf"/>
</dbReference>
<dbReference type="Proteomes" id="UP001634393">
    <property type="component" value="Unassembled WGS sequence"/>
</dbReference>
<evidence type="ECO:0000313" key="5">
    <source>
        <dbReference type="Proteomes" id="UP001634393"/>
    </source>
</evidence>
<gene>
    <name evidence="4" type="ORF">ACJIZ3_007386</name>
</gene>
<dbReference type="EMBL" id="JBJXBP010000007">
    <property type="protein sequence ID" value="KAL3821481.1"/>
    <property type="molecule type" value="Genomic_DNA"/>
</dbReference>
<dbReference type="PANTHER" id="PTHR47967:SF123">
    <property type="entry name" value="ASPARTIC PROTEINASE NEPENTHESIN-1-LIKE"/>
    <property type="match status" value="1"/>
</dbReference>
<evidence type="ECO:0000256" key="3">
    <source>
        <dbReference type="SAM" id="SignalP"/>
    </source>
</evidence>
<dbReference type="AlphaFoldDB" id="A0ABD3SAD6"/>
<sequence length="194" mass="22672">MLMYWSSFSFSLFLFLFLVVFCRSERDIVYKSIGFSLNVVRTTLDDKFSDFYFSNRSPPNFFFSSNEKLGTPSVERKFLLDTKSFLICTQCIPCIDCTFNQTSPPFDPKKSIGGGPNSNGDLCYGLCREFKNYPKMIRPQNLFHFMKDRFCLALSMRTKGYVLEAHQMQNMRFIYDSGNEQLLFSREDCSKDKL</sequence>
<feature type="chain" id="PRO_5044766568" description="Peptidase A1 domain-containing protein" evidence="3">
    <location>
        <begin position="25"/>
        <end position="194"/>
    </location>
</feature>
<dbReference type="InterPro" id="IPR051708">
    <property type="entry name" value="Plant_Aspart_Prot_A1"/>
</dbReference>
<evidence type="ECO:0008006" key="6">
    <source>
        <dbReference type="Google" id="ProtNLM"/>
    </source>
</evidence>
<dbReference type="Gene3D" id="2.40.70.10">
    <property type="entry name" value="Acid Proteases"/>
    <property type="match status" value="2"/>
</dbReference>
<proteinExistence type="predicted"/>
<accession>A0ABD3SAD6</accession>
<keyword evidence="3" id="KW-0732">Signal</keyword>
<dbReference type="PANTHER" id="PTHR47967">
    <property type="entry name" value="OS07G0603500 PROTEIN-RELATED"/>
    <property type="match status" value="1"/>
</dbReference>
<protein>
    <recommendedName>
        <fullName evidence="6">Peptidase A1 domain-containing protein</fullName>
    </recommendedName>
</protein>
<comment type="caution">
    <text evidence="4">The sequence shown here is derived from an EMBL/GenBank/DDBJ whole genome shotgun (WGS) entry which is preliminary data.</text>
</comment>
<organism evidence="4 5">
    <name type="scientific">Penstemon smallii</name>
    <dbReference type="NCBI Taxonomy" id="265156"/>
    <lineage>
        <taxon>Eukaryota</taxon>
        <taxon>Viridiplantae</taxon>
        <taxon>Streptophyta</taxon>
        <taxon>Embryophyta</taxon>
        <taxon>Tracheophyta</taxon>
        <taxon>Spermatophyta</taxon>
        <taxon>Magnoliopsida</taxon>
        <taxon>eudicotyledons</taxon>
        <taxon>Gunneridae</taxon>
        <taxon>Pentapetalae</taxon>
        <taxon>asterids</taxon>
        <taxon>lamiids</taxon>
        <taxon>Lamiales</taxon>
        <taxon>Plantaginaceae</taxon>
        <taxon>Cheloneae</taxon>
        <taxon>Penstemon</taxon>
    </lineage>
</organism>
<keyword evidence="1" id="KW-0645">Protease</keyword>
<dbReference type="GO" id="GO:0006508">
    <property type="term" value="P:proteolysis"/>
    <property type="evidence" value="ECO:0007669"/>
    <property type="project" value="UniProtKB-KW"/>
</dbReference>
<evidence type="ECO:0000313" key="4">
    <source>
        <dbReference type="EMBL" id="KAL3821481.1"/>
    </source>
</evidence>
<name>A0ABD3SAD6_9LAMI</name>